<proteinExistence type="predicted"/>
<feature type="region of interest" description="Disordered" evidence="1">
    <location>
        <begin position="38"/>
        <end position="93"/>
    </location>
</feature>
<keyword evidence="3" id="KW-1185">Reference proteome</keyword>
<evidence type="ECO:0000313" key="3">
    <source>
        <dbReference type="Proteomes" id="UP001472677"/>
    </source>
</evidence>
<comment type="caution">
    <text evidence="2">The sequence shown here is derived from an EMBL/GenBank/DDBJ whole genome shotgun (WGS) entry which is preliminary data.</text>
</comment>
<name>A0ABR2E8T2_9ROSI</name>
<feature type="compositionally biased region" description="Polar residues" evidence="1">
    <location>
        <begin position="38"/>
        <end position="50"/>
    </location>
</feature>
<gene>
    <name evidence="2" type="ORF">V6N12_031235</name>
</gene>
<feature type="compositionally biased region" description="Polar residues" evidence="1">
    <location>
        <begin position="64"/>
        <end position="75"/>
    </location>
</feature>
<dbReference type="Proteomes" id="UP001472677">
    <property type="component" value="Unassembled WGS sequence"/>
</dbReference>
<accession>A0ABR2E8T2</accession>
<dbReference type="EMBL" id="JBBPBM010000019">
    <property type="protein sequence ID" value="KAK8554269.1"/>
    <property type="molecule type" value="Genomic_DNA"/>
</dbReference>
<evidence type="ECO:0000313" key="2">
    <source>
        <dbReference type="EMBL" id="KAK8554269.1"/>
    </source>
</evidence>
<sequence>MPSRRRFASPPLRWLTRHPRPPSIVSFPSICLVPTTQSLRSAPRVRTSSAPDPRRRRAPIHHVGTSNGFASTLSFSPRFGFHQKEANNTPNRD</sequence>
<organism evidence="2 3">
    <name type="scientific">Hibiscus sabdariffa</name>
    <name type="common">roselle</name>
    <dbReference type="NCBI Taxonomy" id="183260"/>
    <lineage>
        <taxon>Eukaryota</taxon>
        <taxon>Viridiplantae</taxon>
        <taxon>Streptophyta</taxon>
        <taxon>Embryophyta</taxon>
        <taxon>Tracheophyta</taxon>
        <taxon>Spermatophyta</taxon>
        <taxon>Magnoliopsida</taxon>
        <taxon>eudicotyledons</taxon>
        <taxon>Gunneridae</taxon>
        <taxon>Pentapetalae</taxon>
        <taxon>rosids</taxon>
        <taxon>malvids</taxon>
        <taxon>Malvales</taxon>
        <taxon>Malvaceae</taxon>
        <taxon>Malvoideae</taxon>
        <taxon>Hibiscus</taxon>
    </lineage>
</organism>
<reference evidence="2 3" key="1">
    <citation type="journal article" date="2024" name="G3 (Bethesda)">
        <title>Genome assembly of Hibiscus sabdariffa L. provides insights into metabolisms of medicinal natural products.</title>
        <authorList>
            <person name="Kim T."/>
        </authorList>
    </citation>
    <scope>NUCLEOTIDE SEQUENCE [LARGE SCALE GENOMIC DNA]</scope>
    <source>
        <strain evidence="2">TK-2024</strain>
        <tissue evidence="2">Old leaves</tissue>
    </source>
</reference>
<evidence type="ECO:0000256" key="1">
    <source>
        <dbReference type="SAM" id="MobiDB-lite"/>
    </source>
</evidence>
<protein>
    <submittedName>
        <fullName evidence="2">Uncharacterized protein</fullName>
    </submittedName>
</protein>